<reference evidence="8" key="1">
    <citation type="submission" date="2023-03" db="EMBL/GenBank/DDBJ databases">
        <title>Andean soil-derived lignocellulolytic bacterial consortium as a source of novel taxa and putative plastic-active enzymes.</title>
        <authorList>
            <person name="Diaz-Garcia L."/>
            <person name="Chuvochina M."/>
            <person name="Feuerriegel G."/>
            <person name="Bunk B."/>
            <person name="Sproer C."/>
            <person name="Streit W.R."/>
            <person name="Rodriguez L.M."/>
            <person name="Overmann J."/>
            <person name="Jimenez D.J."/>
        </authorList>
    </citation>
    <scope>NUCLEOTIDE SEQUENCE</scope>
    <source>
        <strain evidence="8">MAG 7</strain>
    </source>
</reference>
<evidence type="ECO:0000259" key="6">
    <source>
        <dbReference type="SMART" id="SM00228"/>
    </source>
</evidence>
<evidence type="ECO:0000256" key="1">
    <source>
        <dbReference type="ARBA" id="ARBA00009179"/>
    </source>
</evidence>
<proteinExistence type="inferred from homology"/>
<dbReference type="InterPro" id="IPR001478">
    <property type="entry name" value="PDZ"/>
</dbReference>
<dbReference type="InterPro" id="IPR004447">
    <property type="entry name" value="Peptidase_S41A"/>
</dbReference>
<dbReference type="Proteomes" id="UP001220610">
    <property type="component" value="Chromosome"/>
</dbReference>
<evidence type="ECO:0000313" key="9">
    <source>
        <dbReference type="Proteomes" id="UP001220610"/>
    </source>
</evidence>
<dbReference type="InterPro" id="IPR029045">
    <property type="entry name" value="ClpP/crotonase-like_dom_sf"/>
</dbReference>
<protein>
    <submittedName>
        <fullName evidence="8">S41 family peptidase</fullName>
    </submittedName>
</protein>
<organism evidence="8 9">
    <name type="scientific">Candidatus Pseudobacter hemicellulosilyticus</name>
    <dbReference type="NCBI Taxonomy" id="3121375"/>
    <lineage>
        <taxon>Bacteria</taxon>
        <taxon>Pseudomonadati</taxon>
        <taxon>Bacteroidota</taxon>
        <taxon>Chitinophagia</taxon>
        <taxon>Chitinophagales</taxon>
        <taxon>Chitinophagaceae</taxon>
        <taxon>Pseudobacter</taxon>
    </lineage>
</organism>
<dbReference type="GO" id="GO:0007165">
    <property type="term" value="P:signal transduction"/>
    <property type="evidence" value="ECO:0007669"/>
    <property type="project" value="TreeGrafter"/>
</dbReference>
<accession>A0AAJ6BGW6</accession>
<feature type="domain" description="Tail specific protease" evidence="7">
    <location>
        <begin position="173"/>
        <end position="354"/>
    </location>
</feature>
<dbReference type="Pfam" id="PF17820">
    <property type="entry name" value="PDZ_6"/>
    <property type="match status" value="1"/>
</dbReference>
<dbReference type="CDD" id="cd06782">
    <property type="entry name" value="cpPDZ_CPP-like"/>
    <property type="match status" value="1"/>
</dbReference>
<keyword evidence="4 5" id="KW-0720">Serine protease</keyword>
<name>A0AAJ6BGW6_9BACT</name>
<dbReference type="Gene3D" id="2.30.42.10">
    <property type="match status" value="1"/>
</dbReference>
<dbReference type="SUPFAM" id="SSF50156">
    <property type="entry name" value="PDZ domain-like"/>
    <property type="match status" value="1"/>
</dbReference>
<dbReference type="SMART" id="SM00228">
    <property type="entry name" value="PDZ"/>
    <property type="match status" value="1"/>
</dbReference>
<dbReference type="Pfam" id="PF03572">
    <property type="entry name" value="Peptidase_S41"/>
    <property type="match status" value="1"/>
</dbReference>
<dbReference type="Gene3D" id="3.90.226.10">
    <property type="entry name" value="2-enoyl-CoA Hydratase, Chain A, domain 1"/>
    <property type="match status" value="1"/>
</dbReference>
<evidence type="ECO:0000313" key="8">
    <source>
        <dbReference type="EMBL" id="WEK35284.1"/>
    </source>
</evidence>
<dbReference type="Gene3D" id="3.30.750.44">
    <property type="match status" value="1"/>
</dbReference>
<dbReference type="InterPro" id="IPR041489">
    <property type="entry name" value="PDZ_6"/>
</dbReference>
<dbReference type="PANTHER" id="PTHR32060">
    <property type="entry name" value="TAIL-SPECIFIC PROTEASE"/>
    <property type="match status" value="1"/>
</dbReference>
<dbReference type="GO" id="GO:0008236">
    <property type="term" value="F:serine-type peptidase activity"/>
    <property type="evidence" value="ECO:0007669"/>
    <property type="project" value="UniProtKB-KW"/>
</dbReference>
<dbReference type="EMBL" id="CP119311">
    <property type="protein sequence ID" value="WEK35284.1"/>
    <property type="molecule type" value="Genomic_DNA"/>
</dbReference>
<sequence length="534" mass="59470">MKKLQVWLPLLFAVTLIAGMWIGSGLRKNIPFSRGLFQTTRPSTVQEVVDLVNLRYVDKVNTDSLTEDAIQAMLAHLDPHSIFIPASRLTEINEDLQGNFEGIGVEFFIIGDTVHASSILEDGPSDAAGILPGDRFLKVGDTVVTGNITADRIKKLLRGPGGTKVAISLLRAGKPIQVTVTRGTIPLYSVDAAYLMDNQTGYIHINKFSGTTYEEFMAAMEKLQKEGMKKLVLDLRDNGGGILGEAVDIADEFLDDDKLIVYTQGDKQPKTEFRCKRPGLFETGELVLLLDEGSASASEVLAGALQDWDRASIIGRRSFGKGLVQEQYNLTNGGALRLTVARYYTPLGRNIQKPYDKGRSAYNDELMERFHNGEMLVGDTASTHAGPVYKTKGGRTVYGGGGITPDVFVPYDTATFSPATVNLFNSQLFSRFIYTYYIDNMAYFSQFKTPQALAQGFNKVDEAWEELLNYAQKDAVNLGTIPEKDKVEVKKRIRTWMGRQIWRMEGYYEINNLFDELVKKGLDQLKTPMEQKLK</sequence>
<dbReference type="GO" id="GO:0030288">
    <property type="term" value="C:outer membrane-bounded periplasmic space"/>
    <property type="evidence" value="ECO:0007669"/>
    <property type="project" value="TreeGrafter"/>
</dbReference>
<dbReference type="SMART" id="SM00245">
    <property type="entry name" value="TSPc"/>
    <property type="match status" value="1"/>
</dbReference>
<dbReference type="AlphaFoldDB" id="A0AAJ6BGW6"/>
<comment type="similarity">
    <text evidence="1 5">Belongs to the peptidase S41A family.</text>
</comment>
<dbReference type="SUPFAM" id="SSF52096">
    <property type="entry name" value="ClpP/crotonase"/>
    <property type="match status" value="1"/>
</dbReference>
<keyword evidence="2 5" id="KW-0645">Protease</keyword>
<dbReference type="NCBIfam" id="TIGR00225">
    <property type="entry name" value="prc"/>
    <property type="match status" value="1"/>
</dbReference>
<evidence type="ECO:0000259" key="7">
    <source>
        <dbReference type="SMART" id="SM00245"/>
    </source>
</evidence>
<evidence type="ECO:0000256" key="4">
    <source>
        <dbReference type="ARBA" id="ARBA00022825"/>
    </source>
</evidence>
<evidence type="ECO:0000256" key="5">
    <source>
        <dbReference type="RuleBase" id="RU004404"/>
    </source>
</evidence>
<dbReference type="PANTHER" id="PTHR32060:SF30">
    <property type="entry name" value="CARBOXY-TERMINAL PROCESSING PROTEASE CTPA"/>
    <property type="match status" value="1"/>
</dbReference>
<evidence type="ECO:0000256" key="2">
    <source>
        <dbReference type="ARBA" id="ARBA00022670"/>
    </source>
</evidence>
<dbReference type="InterPro" id="IPR036034">
    <property type="entry name" value="PDZ_sf"/>
</dbReference>
<dbReference type="CDD" id="cd07560">
    <property type="entry name" value="Peptidase_S41_CPP"/>
    <property type="match status" value="1"/>
</dbReference>
<gene>
    <name evidence="8" type="ORF">P0Y53_22565</name>
</gene>
<dbReference type="GO" id="GO:0006508">
    <property type="term" value="P:proteolysis"/>
    <property type="evidence" value="ECO:0007669"/>
    <property type="project" value="UniProtKB-KW"/>
</dbReference>
<keyword evidence="3 5" id="KW-0378">Hydrolase</keyword>
<dbReference type="GO" id="GO:0004175">
    <property type="term" value="F:endopeptidase activity"/>
    <property type="evidence" value="ECO:0007669"/>
    <property type="project" value="TreeGrafter"/>
</dbReference>
<dbReference type="InterPro" id="IPR005151">
    <property type="entry name" value="Tail-specific_protease"/>
</dbReference>
<feature type="domain" description="PDZ" evidence="6">
    <location>
        <begin position="103"/>
        <end position="173"/>
    </location>
</feature>
<evidence type="ECO:0000256" key="3">
    <source>
        <dbReference type="ARBA" id="ARBA00022801"/>
    </source>
</evidence>